<evidence type="ECO:0000313" key="1">
    <source>
        <dbReference type="EMBL" id="VAW82911.1"/>
    </source>
</evidence>
<gene>
    <name evidence="1" type="ORF">MNBD_GAMMA12-1912</name>
</gene>
<name>A0A3B0YU17_9ZZZZ</name>
<reference evidence="1" key="1">
    <citation type="submission" date="2018-06" db="EMBL/GenBank/DDBJ databases">
        <authorList>
            <person name="Zhirakovskaya E."/>
        </authorList>
    </citation>
    <scope>NUCLEOTIDE SEQUENCE</scope>
</reference>
<dbReference type="EMBL" id="UOFL01000256">
    <property type="protein sequence ID" value="VAW82911.1"/>
    <property type="molecule type" value="Genomic_DNA"/>
</dbReference>
<sequence>MQVILSVTSVSALVTMLMVSFGKNVDVKIQKCRTSSCLYERIIKNKESQFTFDSCKSFDGKLSRRPNRDDMGKLCRLYVARKLAGMRKENRCLNIRSLKHDFDESVTEHSLWVYSKLLYQNLPKELRMLDKLPRSDFKNKSVNNAYVLSRFGQFNEKYKVKKVIKRKRRKDRTRLVKKTNVRKVAFDVYYCMVNKKDPRYIPYFYSVRMTPSVIGEKKNTEKEMSSKVRYTLKYVKHEYLKELPFKNEKVIGQLSNAKLKRRYLDYQLMDFNGDGHKDVVFLDDVFKKYRPGVCLYQPGKDACRVVLPKRFSQSGILLRDPHLTADPKKGIQVIIVDKQYKSNRETFKYIFGKKGSLRRL</sequence>
<protein>
    <submittedName>
        <fullName evidence="1">Uncharacterized protein</fullName>
    </submittedName>
</protein>
<dbReference type="AlphaFoldDB" id="A0A3B0YU17"/>
<accession>A0A3B0YU17</accession>
<organism evidence="1">
    <name type="scientific">hydrothermal vent metagenome</name>
    <dbReference type="NCBI Taxonomy" id="652676"/>
    <lineage>
        <taxon>unclassified sequences</taxon>
        <taxon>metagenomes</taxon>
        <taxon>ecological metagenomes</taxon>
    </lineage>
</organism>
<proteinExistence type="predicted"/>